<dbReference type="EMBL" id="JARPUR010000005">
    <property type="protein sequence ID" value="KAK4876118.1"/>
    <property type="molecule type" value="Genomic_DNA"/>
</dbReference>
<feature type="transmembrane region" description="Helical" evidence="1">
    <location>
        <begin position="1090"/>
        <end position="1111"/>
    </location>
</feature>
<dbReference type="PANTHER" id="PTHR11161:SF0">
    <property type="entry name" value="O-ACYLTRANSFERASE LIKE PROTEIN"/>
    <property type="match status" value="1"/>
</dbReference>
<dbReference type="AlphaFoldDB" id="A0AAN7SMH7"/>
<dbReference type="Pfam" id="PF20146">
    <property type="entry name" value="NRF"/>
    <property type="match status" value="2"/>
</dbReference>
<feature type="transmembrane region" description="Helical" evidence="1">
    <location>
        <begin position="974"/>
        <end position="997"/>
    </location>
</feature>
<reference evidence="4" key="1">
    <citation type="submission" date="2023-01" db="EMBL/GenBank/DDBJ databases">
        <title>Key to firefly adult light organ development and bioluminescence: homeobox transcription factors regulate luciferase expression and transportation to peroxisome.</title>
        <authorList>
            <person name="Fu X."/>
        </authorList>
    </citation>
    <scope>NUCLEOTIDE SEQUENCE [LARGE SCALE GENOMIC DNA]</scope>
</reference>
<gene>
    <name evidence="3" type="ORF">RN001_012540</name>
</gene>
<keyword evidence="1" id="KW-0812">Transmembrane</keyword>
<dbReference type="Proteomes" id="UP001353858">
    <property type="component" value="Unassembled WGS sequence"/>
</dbReference>
<feature type="transmembrane region" description="Helical" evidence="1">
    <location>
        <begin position="859"/>
        <end position="880"/>
    </location>
</feature>
<organism evidence="3 4">
    <name type="scientific">Aquatica leii</name>
    <dbReference type="NCBI Taxonomy" id="1421715"/>
    <lineage>
        <taxon>Eukaryota</taxon>
        <taxon>Metazoa</taxon>
        <taxon>Ecdysozoa</taxon>
        <taxon>Arthropoda</taxon>
        <taxon>Hexapoda</taxon>
        <taxon>Insecta</taxon>
        <taxon>Pterygota</taxon>
        <taxon>Neoptera</taxon>
        <taxon>Endopterygota</taxon>
        <taxon>Coleoptera</taxon>
        <taxon>Polyphaga</taxon>
        <taxon>Elateriformia</taxon>
        <taxon>Elateroidea</taxon>
        <taxon>Lampyridae</taxon>
        <taxon>Luciolinae</taxon>
        <taxon>Aquatica</taxon>
    </lineage>
</organism>
<dbReference type="InterPro" id="IPR002656">
    <property type="entry name" value="Acyl_transf_3_dom"/>
</dbReference>
<dbReference type="InterPro" id="IPR052728">
    <property type="entry name" value="O2_lipid_transport_reg"/>
</dbReference>
<protein>
    <recommendedName>
        <fullName evidence="2">Nose resistant-to-fluoxetine protein N-terminal domain-containing protein</fullName>
    </recommendedName>
</protein>
<feature type="transmembrane region" description="Helical" evidence="1">
    <location>
        <begin position="261"/>
        <end position="282"/>
    </location>
</feature>
<feature type="transmembrane region" description="Helical" evidence="1">
    <location>
        <begin position="1017"/>
        <end position="1039"/>
    </location>
</feature>
<keyword evidence="1" id="KW-1133">Transmembrane helix</keyword>
<dbReference type="PANTHER" id="PTHR11161">
    <property type="entry name" value="O-ACYLTRANSFERASE"/>
    <property type="match status" value="1"/>
</dbReference>
<feature type="transmembrane region" description="Helical" evidence="1">
    <location>
        <begin position="217"/>
        <end position="241"/>
    </location>
</feature>
<feature type="transmembrane region" description="Helical" evidence="1">
    <location>
        <begin position="323"/>
        <end position="342"/>
    </location>
</feature>
<feature type="transmembrane region" description="Helical" evidence="1">
    <location>
        <begin position="393"/>
        <end position="412"/>
    </location>
</feature>
<sequence>MTGTDVLTDSVLNEVTNNYVNNFNISSECHDDIVLVLNGLKRKKLWAWKMFDALPKIPSGILEGNINDLGTFDECIAINEKVGSNNILGKYCLVNIALNESLFLRVSTSIIFSSKDNSRRLFFGFVLFVIVISTTYDIIVENVYKGKTNVLLSAFSVVKNTKKIFTITKDTNQIPCVYGIRVISMMWIVIGHIYVIRRFYPGKNIIYLSNAMLNHEYDYIFAATKAVDTFLLLTGLTLSYVFLSSANTFKFNLLVFYLHRFLRLTPALGAVVLTYIGLLKYLSSGPYWPSISVQESEICKKQWWKTIFYINIYDNNICLSQTWYLAVDTQLYIISPIILLGLQKKPKIAIYLVGFLTICVMGISFAISWIYNMDSNFIFSTNFEYATRFYTKTYTRAAPWLIGVIVGYIIYITKQKDPKIKINLYIVFFLWLISITTMVLCGFYELETRKQDFSTKLQNSLYNAFVHVAWSISVGWIIFACTFGYGEIQKLSNPNSFAKHLVSLVQKNETRFISLKCLQHLLEYATSLLNLEIWAFKMFDASEKLPAGLFQGNGGGLGDFDECIGLKQNTSVGTIKGKYCLGHLQIFDFKKYAAKIKLIDFGDLEVTLPWGICLPDSCSVEDFRYVTLTIFQYSQRFCQTLESQTTELDIGDYTAIAILGVIGLISTISTVLYITFKYKKKRAMGTHYFSILAGIESITNNEIKESDITCLYGLRSITLFFLIAALKFIMYPLSVLTNWVALLEWITNRYYLMILESAVSVDTFFVISGMLVSYKYLFYKQKGARFNIVLYYLNRIMRLTPALAVTVLVSATLMRHYGSGPIWPYIRNLFIVDSCRKHWWSSLLYVQNYVNPGFTDICILQTWFLSVDMQLIILSPLLLIPLGKVPKYTVGFTMFLLICSIVSPFIATWVYDLKAILVNNINPVELDNYMKHFYFPLHTHASSWIIGFLLGYFLHESKKDSNRQLIKNIFSPAVVLFFWTVSIGLFILCVVISQAYLEKEYNWLTNAFHFALIRPAWSLAVSWIIFACVNGYSGPVNAILSASMFRVLSKLSYSIFLVNFSILIILTHQIRKGLTFSVFNVLSVMWGDIVWSFVFGFLLAIFVERPFIMIFKSICKKYGKRIEETEVKANLKI</sequence>
<feature type="transmembrane region" description="Helical" evidence="1">
    <location>
        <begin position="348"/>
        <end position="372"/>
    </location>
</feature>
<dbReference type="SMART" id="SM00703">
    <property type="entry name" value="NRF"/>
    <property type="match status" value="2"/>
</dbReference>
<feature type="transmembrane region" description="Helical" evidence="1">
    <location>
        <begin position="799"/>
        <end position="818"/>
    </location>
</feature>
<feature type="transmembrane region" description="Helical" evidence="1">
    <location>
        <begin position="464"/>
        <end position="486"/>
    </location>
</feature>
<accession>A0AAN7SMH7</accession>
<keyword evidence="1" id="KW-0472">Membrane</keyword>
<evidence type="ECO:0000256" key="1">
    <source>
        <dbReference type="SAM" id="Phobius"/>
    </source>
</evidence>
<feature type="transmembrane region" description="Helical" evidence="1">
    <location>
        <begin position="121"/>
        <end position="139"/>
    </location>
</feature>
<dbReference type="GO" id="GO:0016747">
    <property type="term" value="F:acyltransferase activity, transferring groups other than amino-acyl groups"/>
    <property type="evidence" value="ECO:0007669"/>
    <property type="project" value="InterPro"/>
</dbReference>
<name>A0AAN7SMH7_9COLE</name>
<proteinExistence type="predicted"/>
<keyword evidence="4" id="KW-1185">Reference proteome</keyword>
<feature type="transmembrane region" description="Helical" evidence="1">
    <location>
        <begin position="750"/>
        <end position="778"/>
    </location>
</feature>
<feature type="transmembrane region" description="Helical" evidence="1">
    <location>
        <begin position="653"/>
        <end position="676"/>
    </location>
</feature>
<evidence type="ECO:0000313" key="4">
    <source>
        <dbReference type="Proteomes" id="UP001353858"/>
    </source>
</evidence>
<evidence type="ECO:0000259" key="2">
    <source>
        <dbReference type="SMART" id="SM00703"/>
    </source>
</evidence>
<feature type="transmembrane region" description="Helical" evidence="1">
    <location>
        <begin position="178"/>
        <end position="196"/>
    </location>
</feature>
<feature type="transmembrane region" description="Helical" evidence="1">
    <location>
        <begin position="892"/>
        <end position="913"/>
    </location>
</feature>
<dbReference type="InterPro" id="IPR006621">
    <property type="entry name" value="Nose-resist-to-fluoxetine_N"/>
</dbReference>
<feature type="domain" description="Nose resistant-to-fluoxetine protein N-terminal" evidence="2">
    <location>
        <begin position="26"/>
        <end position="139"/>
    </location>
</feature>
<feature type="domain" description="Nose resistant-to-fluoxetine protein N-terminal" evidence="2">
    <location>
        <begin position="514"/>
        <end position="640"/>
    </location>
</feature>
<dbReference type="Pfam" id="PF01757">
    <property type="entry name" value="Acyl_transf_3"/>
    <property type="match status" value="2"/>
</dbReference>
<feature type="transmembrane region" description="Helical" evidence="1">
    <location>
        <begin position="933"/>
        <end position="954"/>
    </location>
</feature>
<feature type="transmembrane region" description="Helical" evidence="1">
    <location>
        <begin position="424"/>
        <end position="444"/>
    </location>
</feature>
<evidence type="ECO:0000313" key="3">
    <source>
        <dbReference type="EMBL" id="KAK4876118.1"/>
    </source>
</evidence>
<comment type="caution">
    <text evidence="3">The sequence shown here is derived from an EMBL/GenBank/DDBJ whole genome shotgun (WGS) entry which is preliminary data.</text>
</comment>
<feature type="transmembrane region" description="Helical" evidence="1">
    <location>
        <begin position="1051"/>
        <end position="1070"/>
    </location>
</feature>